<comment type="subcellular location">
    <subcellularLocation>
        <location evidence="1">Nucleus</location>
    </subcellularLocation>
</comment>
<keyword evidence="2 11" id="KW-0479">Metal-binding</keyword>
<feature type="domain" description="ZAD" evidence="13">
    <location>
        <begin position="8"/>
        <end position="81"/>
    </location>
</feature>
<evidence type="ECO:0000259" key="13">
    <source>
        <dbReference type="PROSITE" id="PS51915"/>
    </source>
</evidence>
<gene>
    <name evidence="14" type="ORF">PYW07_011955</name>
</gene>
<evidence type="ECO:0000256" key="9">
    <source>
        <dbReference type="ARBA" id="ARBA00023242"/>
    </source>
</evidence>
<dbReference type="Gene3D" id="3.40.1800.20">
    <property type="match status" value="1"/>
</dbReference>
<feature type="domain" description="C2H2-type" evidence="12">
    <location>
        <begin position="229"/>
        <end position="256"/>
    </location>
</feature>
<dbReference type="PROSITE" id="PS50157">
    <property type="entry name" value="ZINC_FINGER_C2H2_2"/>
    <property type="match status" value="3"/>
</dbReference>
<dbReference type="GO" id="GO:0000785">
    <property type="term" value="C:chromatin"/>
    <property type="evidence" value="ECO:0007669"/>
    <property type="project" value="TreeGrafter"/>
</dbReference>
<evidence type="ECO:0000256" key="8">
    <source>
        <dbReference type="ARBA" id="ARBA00023163"/>
    </source>
</evidence>
<evidence type="ECO:0000256" key="11">
    <source>
        <dbReference type="PROSITE-ProRule" id="PRU01263"/>
    </source>
</evidence>
<dbReference type="AlphaFoldDB" id="A0AAD7YMF7"/>
<dbReference type="PANTHER" id="PTHR14003">
    <property type="entry name" value="TRANSCRIPTIONAL REPRESSOR PROTEIN YY"/>
    <property type="match status" value="1"/>
</dbReference>
<organism evidence="14 15">
    <name type="scientific">Mythimna separata</name>
    <name type="common">Oriental armyworm</name>
    <name type="synonym">Pseudaletia separata</name>
    <dbReference type="NCBI Taxonomy" id="271217"/>
    <lineage>
        <taxon>Eukaryota</taxon>
        <taxon>Metazoa</taxon>
        <taxon>Ecdysozoa</taxon>
        <taxon>Arthropoda</taxon>
        <taxon>Hexapoda</taxon>
        <taxon>Insecta</taxon>
        <taxon>Pterygota</taxon>
        <taxon>Neoptera</taxon>
        <taxon>Endopterygota</taxon>
        <taxon>Lepidoptera</taxon>
        <taxon>Glossata</taxon>
        <taxon>Ditrysia</taxon>
        <taxon>Noctuoidea</taxon>
        <taxon>Noctuidae</taxon>
        <taxon>Noctuinae</taxon>
        <taxon>Hadenini</taxon>
        <taxon>Mythimna</taxon>
    </lineage>
</organism>
<dbReference type="PANTHER" id="PTHR14003:SF19">
    <property type="entry name" value="YY2 TRANSCRIPTION FACTOR"/>
    <property type="match status" value="1"/>
</dbReference>
<feature type="binding site" evidence="11">
    <location>
        <position position="13"/>
    </location>
    <ligand>
        <name>Zn(2+)</name>
        <dbReference type="ChEBI" id="CHEBI:29105"/>
    </ligand>
</feature>
<dbReference type="InterPro" id="IPR012934">
    <property type="entry name" value="Znf_AD"/>
</dbReference>
<keyword evidence="6" id="KW-0805">Transcription regulation</keyword>
<evidence type="ECO:0000256" key="7">
    <source>
        <dbReference type="ARBA" id="ARBA00023125"/>
    </source>
</evidence>
<feature type="domain" description="C2H2-type" evidence="12">
    <location>
        <begin position="199"/>
        <end position="228"/>
    </location>
</feature>
<dbReference type="PROSITE" id="PS51915">
    <property type="entry name" value="ZAD"/>
    <property type="match status" value="1"/>
</dbReference>
<keyword evidence="4 10" id="KW-0863">Zinc-finger</keyword>
<evidence type="ECO:0000313" key="14">
    <source>
        <dbReference type="EMBL" id="KAJ8719912.1"/>
    </source>
</evidence>
<dbReference type="Proteomes" id="UP001231518">
    <property type="component" value="Chromosome 3"/>
</dbReference>
<accession>A0AAD7YMF7</accession>
<dbReference type="PROSITE" id="PS00028">
    <property type="entry name" value="ZINC_FINGER_C2H2_1"/>
    <property type="match status" value="5"/>
</dbReference>
<dbReference type="GO" id="GO:0031519">
    <property type="term" value="C:PcG protein complex"/>
    <property type="evidence" value="ECO:0007669"/>
    <property type="project" value="TreeGrafter"/>
</dbReference>
<keyword evidence="8" id="KW-0804">Transcription</keyword>
<dbReference type="SUPFAM" id="SSF57716">
    <property type="entry name" value="Glucocorticoid receptor-like (DNA-binding domain)"/>
    <property type="match status" value="1"/>
</dbReference>
<proteinExistence type="predicted"/>
<dbReference type="Pfam" id="PF00096">
    <property type="entry name" value="zf-C2H2"/>
    <property type="match status" value="4"/>
</dbReference>
<feature type="binding site" evidence="11">
    <location>
        <position position="10"/>
    </location>
    <ligand>
        <name>Zn(2+)</name>
        <dbReference type="ChEBI" id="CHEBI:29105"/>
    </ligand>
</feature>
<evidence type="ECO:0000256" key="6">
    <source>
        <dbReference type="ARBA" id="ARBA00023015"/>
    </source>
</evidence>
<feature type="domain" description="C2H2-type" evidence="12">
    <location>
        <begin position="146"/>
        <end position="173"/>
    </location>
</feature>
<comment type="caution">
    <text evidence="14">The sequence shown here is derived from an EMBL/GenBank/DDBJ whole genome shotgun (WGS) entry which is preliminary data.</text>
</comment>
<keyword evidence="15" id="KW-1185">Reference proteome</keyword>
<evidence type="ECO:0000259" key="12">
    <source>
        <dbReference type="PROSITE" id="PS50157"/>
    </source>
</evidence>
<evidence type="ECO:0000256" key="3">
    <source>
        <dbReference type="ARBA" id="ARBA00022737"/>
    </source>
</evidence>
<dbReference type="EMBL" id="JARGEI010000014">
    <property type="protein sequence ID" value="KAJ8719912.1"/>
    <property type="molecule type" value="Genomic_DNA"/>
</dbReference>
<keyword evidence="9" id="KW-0539">Nucleus</keyword>
<sequence>MDNFSEETICRICFKKPEIMFSLFRKQKGKSPCEKLNKIGVKADVNDAGPSCICCDCLTDLETTVQFLEKCEKSNRVLAEHLSDYYKDSDALYYNSSSSRIGDEIKVEYEENEEQEPSAEERGADEACAECGARRRCPHRAPAKTHTCPKCHKVFNRKYNFKLHLKRHSAEREWWCARCGASAVSRWLAARHCRPRARLPCPRAGCSKSYTSHTNLAIHLRVHNGEKPFECKDCGKKFSSRNTLQTHIRIHTGAMPYICPICGRRFRTNKLAAHMLTHDDVTHSCAAPGCARLYATRAALRRHELRHEAAAAGRPRAPPAHACALCSARYYHKQSLNKHVKRQHAQLPVPAAQEEPGDAAVTKVIACDLEQAPI</sequence>
<protein>
    <submittedName>
        <fullName evidence="14">Uncharacterized protein</fullName>
    </submittedName>
</protein>
<evidence type="ECO:0000313" key="15">
    <source>
        <dbReference type="Proteomes" id="UP001231518"/>
    </source>
</evidence>
<evidence type="ECO:0000256" key="10">
    <source>
        <dbReference type="PROSITE-ProRule" id="PRU00042"/>
    </source>
</evidence>
<evidence type="ECO:0000256" key="1">
    <source>
        <dbReference type="ARBA" id="ARBA00004123"/>
    </source>
</evidence>
<keyword evidence="7" id="KW-0238">DNA-binding</keyword>
<dbReference type="SUPFAM" id="SSF57667">
    <property type="entry name" value="beta-beta-alpha zinc fingers"/>
    <property type="match status" value="3"/>
</dbReference>
<evidence type="ECO:0000256" key="2">
    <source>
        <dbReference type="ARBA" id="ARBA00022723"/>
    </source>
</evidence>
<dbReference type="GO" id="GO:0005667">
    <property type="term" value="C:transcription regulator complex"/>
    <property type="evidence" value="ECO:0007669"/>
    <property type="project" value="TreeGrafter"/>
</dbReference>
<name>A0AAD7YMF7_MYTSE</name>
<dbReference type="SMART" id="SM00868">
    <property type="entry name" value="zf-AD"/>
    <property type="match status" value="1"/>
</dbReference>
<feature type="binding site" evidence="11">
    <location>
        <position position="54"/>
    </location>
    <ligand>
        <name>Zn(2+)</name>
        <dbReference type="ChEBI" id="CHEBI:29105"/>
    </ligand>
</feature>
<dbReference type="SMART" id="SM00355">
    <property type="entry name" value="ZnF_C2H2"/>
    <property type="match status" value="6"/>
</dbReference>
<evidence type="ECO:0000256" key="5">
    <source>
        <dbReference type="ARBA" id="ARBA00022833"/>
    </source>
</evidence>
<feature type="binding site" evidence="11">
    <location>
        <position position="57"/>
    </location>
    <ligand>
        <name>Zn(2+)</name>
        <dbReference type="ChEBI" id="CHEBI:29105"/>
    </ligand>
</feature>
<dbReference type="FunFam" id="3.30.160.60:FF:000064">
    <property type="entry name" value="Early growth response protein 3"/>
    <property type="match status" value="1"/>
</dbReference>
<keyword evidence="5 11" id="KW-0862">Zinc</keyword>
<dbReference type="GO" id="GO:0000981">
    <property type="term" value="F:DNA-binding transcription factor activity, RNA polymerase II-specific"/>
    <property type="evidence" value="ECO:0007669"/>
    <property type="project" value="TreeGrafter"/>
</dbReference>
<keyword evidence="3" id="KW-0677">Repeat</keyword>
<reference evidence="14" key="1">
    <citation type="submission" date="2023-03" db="EMBL/GenBank/DDBJ databases">
        <title>Chromosome-level genomes of two armyworms, Mythimna separata and Mythimna loreyi, provide insights into the biosynthesis and reception of sex pheromones.</title>
        <authorList>
            <person name="Zhao H."/>
        </authorList>
    </citation>
    <scope>NUCLEOTIDE SEQUENCE</scope>
    <source>
        <strain evidence="14">BeijingLab</strain>
        <tissue evidence="14">Pupa</tissue>
    </source>
</reference>
<dbReference type="GO" id="GO:0000978">
    <property type="term" value="F:RNA polymerase II cis-regulatory region sequence-specific DNA binding"/>
    <property type="evidence" value="ECO:0007669"/>
    <property type="project" value="TreeGrafter"/>
</dbReference>
<dbReference type="InterPro" id="IPR036236">
    <property type="entry name" value="Znf_C2H2_sf"/>
</dbReference>
<dbReference type="GO" id="GO:0008270">
    <property type="term" value="F:zinc ion binding"/>
    <property type="evidence" value="ECO:0007669"/>
    <property type="project" value="UniProtKB-UniRule"/>
</dbReference>
<dbReference type="InterPro" id="IPR013087">
    <property type="entry name" value="Znf_C2H2_type"/>
</dbReference>
<evidence type="ECO:0000256" key="4">
    <source>
        <dbReference type="ARBA" id="ARBA00022771"/>
    </source>
</evidence>
<dbReference type="Gene3D" id="3.30.160.60">
    <property type="entry name" value="Classic Zinc Finger"/>
    <property type="match status" value="5"/>
</dbReference>